<dbReference type="PANTHER" id="PTHR48207:SF3">
    <property type="entry name" value="SUCCINATE--HYDROXYMETHYLGLUTARATE COA-TRANSFERASE"/>
    <property type="match status" value="1"/>
</dbReference>
<dbReference type="PANTHER" id="PTHR48207">
    <property type="entry name" value="SUCCINATE--HYDROXYMETHYLGLUTARATE COA-TRANSFERASE"/>
    <property type="match status" value="1"/>
</dbReference>
<dbReference type="Pfam" id="PF02515">
    <property type="entry name" value="CoA_transf_3"/>
    <property type="match status" value="1"/>
</dbReference>
<dbReference type="InterPro" id="IPR003673">
    <property type="entry name" value="CoA-Trfase_fam_III"/>
</dbReference>
<keyword evidence="1 2" id="KW-0808">Transferase</keyword>
<dbReference type="RefSeq" id="WP_246184669.1">
    <property type="nucleotide sequence ID" value="NZ_CABPSA010000006.1"/>
</dbReference>
<dbReference type="Gene3D" id="3.30.1540.10">
    <property type="entry name" value="formyl-coa transferase, domain 3"/>
    <property type="match status" value="1"/>
</dbReference>
<dbReference type="Proteomes" id="UP001058980">
    <property type="component" value="Chromosome"/>
</dbReference>
<dbReference type="InterPro" id="IPR023606">
    <property type="entry name" value="CoA-Trfase_III_dom_1_sf"/>
</dbReference>
<dbReference type="GO" id="GO:0016740">
    <property type="term" value="F:transferase activity"/>
    <property type="evidence" value="ECO:0007669"/>
    <property type="project" value="UniProtKB-KW"/>
</dbReference>
<accession>A0ABY5QHY2</accession>
<protein>
    <submittedName>
        <fullName evidence="2">CoA transferase</fullName>
    </submittedName>
</protein>
<sequence length="397" mass="41926">MSAPMKPLAGVTILELARVLACPFADMILAELGATVIKIEQPGSGDETRTFEPKVGDESAYYFACNRSKQSVTANMKTEAGRAIIRDLASRADVLLENFPVGTLKRYGLDQAAMREANPKLIYVSCTGFGQTGPYAKRKGYDTVFQAMGGLMSLTGERGGGPVKPGLPIADLSSGLWIAIAILSALQGRTQTGAGCHVDFSMLDGQVSLLTLAAGRYFALGEVPPRLGTEHPGRVPSATFACSDGAYVHITCSDQHWLPLCELLGLDALAADATLSTNAGRVAHRDRLMAALTAAIAGRTRRELCDACDAAGVPAGPIQHVDEVLADPHVLARGMVSEFEHPSIGKFGALPVPFKFDGFADPEVGRPPLLGEHTDQVLATLGYAPAQIADLRREGAI</sequence>
<evidence type="ECO:0000256" key="1">
    <source>
        <dbReference type="ARBA" id="ARBA00022679"/>
    </source>
</evidence>
<dbReference type="EMBL" id="CP102780">
    <property type="protein sequence ID" value="UVA80269.1"/>
    <property type="molecule type" value="Genomic_DNA"/>
</dbReference>
<dbReference type="Gene3D" id="3.40.50.10540">
    <property type="entry name" value="Crotonobetainyl-coa:carnitine coa-transferase, domain 1"/>
    <property type="match status" value="1"/>
</dbReference>
<dbReference type="InterPro" id="IPR050483">
    <property type="entry name" value="CoA-transferase_III_domain"/>
</dbReference>
<reference evidence="2" key="1">
    <citation type="submission" date="2022-08" db="EMBL/GenBank/DDBJ databases">
        <title>Multi-unit outbreak of Pandoraea commovens among non-cystic fibrosis intensive care patients from 2019 to 2021 in Berlin, Germany.</title>
        <authorList>
            <person name="Menzel P."/>
        </authorList>
    </citation>
    <scope>NUCLEOTIDE SEQUENCE</scope>
    <source>
        <strain evidence="2">LB-19-202-79</strain>
    </source>
</reference>
<proteinExistence type="predicted"/>
<evidence type="ECO:0000313" key="3">
    <source>
        <dbReference type="Proteomes" id="UP001058980"/>
    </source>
</evidence>
<dbReference type="SUPFAM" id="SSF89796">
    <property type="entry name" value="CoA-transferase family III (CaiB/BaiF)"/>
    <property type="match status" value="1"/>
</dbReference>
<organism evidence="2 3">
    <name type="scientific">Pandoraea commovens</name>
    <dbReference type="NCBI Taxonomy" id="2508289"/>
    <lineage>
        <taxon>Bacteria</taxon>
        <taxon>Pseudomonadati</taxon>
        <taxon>Pseudomonadota</taxon>
        <taxon>Betaproteobacteria</taxon>
        <taxon>Burkholderiales</taxon>
        <taxon>Burkholderiaceae</taxon>
        <taxon>Pandoraea</taxon>
    </lineage>
</organism>
<name>A0ABY5QHY2_9BURK</name>
<evidence type="ECO:0000313" key="2">
    <source>
        <dbReference type="EMBL" id="UVA80269.1"/>
    </source>
</evidence>
<dbReference type="InterPro" id="IPR044855">
    <property type="entry name" value="CoA-Trfase_III_dom3_sf"/>
</dbReference>
<gene>
    <name evidence="2" type="ORF">NTU39_04385</name>
</gene>
<keyword evidence="3" id="KW-1185">Reference proteome</keyword>